<keyword evidence="2" id="KW-1185">Reference proteome</keyword>
<evidence type="ECO:0000313" key="1">
    <source>
        <dbReference type="EMBL" id="OXA38273.1"/>
    </source>
</evidence>
<sequence>MSVCTATVTCEATVGSPTSWNISIFGLNELQAKEMRNCRPEFKKRSMSASPDILVVEGMSALDANVELQKCVNATFDALGNRPEAILTLAAKYINALENRFKYYVYNTTADYIEGKSKWTFTLQNQAKPLPDASTEAEMKSVSGGNN</sequence>
<dbReference type="Proteomes" id="UP000198287">
    <property type="component" value="Unassembled WGS sequence"/>
</dbReference>
<name>A0A226CZ92_FOLCA</name>
<dbReference type="EMBL" id="LNIX01000047">
    <property type="protein sequence ID" value="OXA38273.1"/>
    <property type="molecule type" value="Genomic_DNA"/>
</dbReference>
<protein>
    <submittedName>
        <fullName evidence="1">Uncharacterized protein</fullName>
    </submittedName>
</protein>
<accession>A0A226CZ92</accession>
<evidence type="ECO:0000313" key="2">
    <source>
        <dbReference type="Proteomes" id="UP000198287"/>
    </source>
</evidence>
<comment type="caution">
    <text evidence="1">The sequence shown here is derived from an EMBL/GenBank/DDBJ whole genome shotgun (WGS) entry which is preliminary data.</text>
</comment>
<reference evidence="1 2" key="1">
    <citation type="submission" date="2015-12" db="EMBL/GenBank/DDBJ databases">
        <title>The genome of Folsomia candida.</title>
        <authorList>
            <person name="Faddeeva A."/>
            <person name="Derks M.F."/>
            <person name="Anvar Y."/>
            <person name="Smit S."/>
            <person name="Van Straalen N."/>
            <person name="Roelofs D."/>
        </authorList>
    </citation>
    <scope>NUCLEOTIDE SEQUENCE [LARGE SCALE GENOMIC DNA]</scope>
    <source>
        <strain evidence="1 2">VU population</strain>
        <tissue evidence="1">Whole body</tissue>
    </source>
</reference>
<proteinExistence type="predicted"/>
<gene>
    <name evidence="1" type="ORF">Fcan01_26953</name>
</gene>
<dbReference type="AlphaFoldDB" id="A0A226CZ92"/>
<organism evidence="1 2">
    <name type="scientific">Folsomia candida</name>
    <name type="common">Springtail</name>
    <dbReference type="NCBI Taxonomy" id="158441"/>
    <lineage>
        <taxon>Eukaryota</taxon>
        <taxon>Metazoa</taxon>
        <taxon>Ecdysozoa</taxon>
        <taxon>Arthropoda</taxon>
        <taxon>Hexapoda</taxon>
        <taxon>Collembola</taxon>
        <taxon>Entomobryomorpha</taxon>
        <taxon>Isotomoidea</taxon>
        <taxon>Isotomidae</taxon>
        <taxon>Proisotominae</taxon>
        <taxon>Folsomia</taxon>
    </lineage>
</organism>